<feature type="domain" description="SLBB" evidence="20">
    <location>
        <begin position="345"/>
        <end position="422"/>
    </location>
</feature>
<evidence type="ECO:0000256" key="9">
    <source>
        <dbReference type="ARBA" id="ARBA00023065"/>
    </source>
</evidence>
<keyword evidence="4" id="KW-1134">Transmembrane beta strand</keyword>
<evidence type="ECO:0000256" key="17">
    <source>
        <dbReference type="SAM" id="SignalP"/>
    </source>
</evidence>
<dbReference type="GO" id="GO:0046930">
    <property type="term" value="C:pore complex"/>
    <property type="evidence" value="ECO:0007669"/>
    <property type="project" value="UniProtKB-KW"/>
</dbReference>
<evidence type="ECO:0000256" key="2">
    <source>
        <dbReference type="ARBA" id="ARBA00009450"/>
    </source>
</evidence>
<keyword evidence="8" id="KW-0625">Polysaccharide transport</keyword>
<gene>
    <name evidence="21" type="ORF">ACG33_04740</name>
</gene>
<dbReference type="AlphaFoldDB" id="A0A127FA07"/>
<evidence type="ECO:0000259" key="19">
    <source>
        <dbReference type="Pfam" id="PF10531"/>
    </source>
</evidence>
<evidence type="ECO:0000256" key="8">
    <source>
        <dbReference type="ARBA" id="ARBA00023047"/>
    </source>
</evidence>
<evidence type="ECO:0000256" key="11">
    <source>
        <dbReference type="ARBA" id="ARBA00023136"/>
    </source>
</evidence>
<organism evidence="21 22">
    <name type="scientific">Steroidobacter denitrificans</name>
    <dbReference type="NCBI Taxonomy" id="465721"/>
    <lineage>
        <taxon>Bacteria</taxon>
        <taxon>Pseudomonadati</taxon>
        <taxon>Pseudomonadota</taxon>
        <taxon>Gammaproteobacteria</taxon>
        <taxon>Steroidobacterales</taxon>
        <taxon>Steroidobacteraceae</taxon>
        <taxon>Steroidobacter</taxon>
    </lineage>
</organism>
<dbReference type="RefSeq" id="WP_066919146.1">
    <property type="nucleotide sequence ID" value="NZ_CP011971.1"/>
</dbReference>
<dbReference type="InterPro" id="IPR049712">
    <property type="entry name" value="Poly_export"/>
</dbReference>
<feature type="domain" description="Soluble ligand binding" evidence="19">
    <location>
        <begin position="722"/>
        <end position="765"/>
    </location>
</feature>
<feature type="region of interest" description="Disordered" evidence="16">
    <location>
        <begin position="134"/>
        <end position="154"/>
    </location>
</feature>
<dbReference type="Proteomes" id="UP000070250">
    <property type="component" value="Chromosome"/>
</dbReference>
<evidence type="ECO:0000259" key="20">
    <source>
        <dbReference type="Pfam" id="PF22461"/>
    </source>
</evidence>
<dbReference type="EMBL" id="CP011971">
    <property type="protein sequence ID" value="AMN46420.1"/>
    <property type="molecule type" value="Genomic_DNA"/>
</dbReference>
<dbReference type="STRING" id="465721.ACG33_04740"/>
<keyword evidence="14" id="KW-0449">Lipoprotein</keyword>
<comment type="subcellular location">
    <subcellularLocation>
        <location evidence="1">Cell outer membrane</location>
        <topology evidence="1">Multi-pass membrane protein</topology>
    </subcellularLocation>
</comment>
<keyword evidence="15" id="KW-0175">Coiled coil</keyword>
<evidence type="ECO:0000256" key="5">
    <source>
        <dbReference type="ARBA" id="ARBA00022597"/>
    </source>
</evidence>
<protein>
    <recommendedName>
        <fullName evidence="23">Sugar transporter</fullName>
    </recommendedName>
</protein>
<evidence type="ECO:0000256" key="4">
    <source>
        <dbReference type="ARBA" id="ARBA00022452"/>
    </source>
</evidence>
<evidence type="ECO:0000313" key="22">
    <source>
        <dbReference type="Proteomes" id="UP000070250"/>
    </source>
</evidence>
<dbReference type="GO" id="GO:0015288">
    <property type="term" value="F:porin activity"/>
    <property type="evidence" value="ECO:0007669"/>
    <property type="project" value="UniProtKB-KW"/>
</dbReference>
<feature type="domain" description="Soluble ligand binding" evidence="19">
    <location>
        <begin position="861"/>
        <end position="909"/>
    </location>
</feature>
<evidence type="ECO:0000256" key="16">
    <source>
        <dbReference type="SAM" id="MobiDB-lite"/>
    </source>
</evidence>
<keyword evidence="12" id="KW-0564">Palmitate</keyword>
<keyword evidence="22" id="KW-1185">Reference proteome</keyword>
<dbReference type="Pfam" id="PF10531">
    <property type="entry name" value="SLBB"/>
    <property type="match status" value="4"/>
</dbReference>
<dbReference type="PANTHER" id="PTHR33619:SF3">
    <property type="entry name" value="POLYSACCHARIDE EXPORT PROTEIN GFCE-RELATED"/>
    <property type="match status" value="1"/>
</dbReference>
<accession>A0A127FA07</accession>
<keyword evidence="11" id="KW-0472">Membrane</keyword>
<evidence type="ECO:0000256" key="15">
    <source>
        <dbReference type="SAM" id="Coils"/>
    </source>
</evidence>
<feature type="signal peptide" evidence="17">
    <location>
        <begin position="1"/>
        <end position="31"/>
    </location>
</feature>
<comment type="similarity">
    <text evidence="2">Belongs to the BexD/CtrA/VexA family.</text>
</comment>
<name>A0A127FA07_STEDE</name>
<evidence type="ECO:0000259" key="18">
    <source>
        <dbReference type="Pfam" id="PF02563"/>
    </source>
</evidence>
<feature type="coiled-coil region" evidence="15">
    <location>
        <begin position="766"/>
        <end position="793"/>
    </location>
</feature>
<dbReference type="GO" id="GO:0009279">
    <property type="term" value="C:cell outer membrane"/>
    <property type="evidence" value="ECO:0007669"/>
    <property type="project" value="UniProtKB-SubCell"/>
</dbReference>
<evidence type="ECO:0000256" key="6">
    <source>
        <dbReference type="ARBA" id="ARBA00022692"/>
    </source>
</evidence>
<keyword evidence="13" id="KW-0998">Cell outer membrane</keyword>
<dbReference type="OrthoDB" id="9808948at2"/>
<feature type="domain" description="Polysaccharide export protein N-terminal" evidence="18">
    <location>
        <begin position="264"/>
        <end position="337"/>
    </location>
</feature>
<evidence type="ECO:0000256" key="1">
    <source>
        <dbReference type="ARBA" id="ARBA00004571"/>
    </source>
</evidence>
<feature type="domain" description="Soluble ligand binding" evidence="19">
    <location>
        <begin position="627"/>
        <end position="661"/>
    </location>
</feature>
<keyword evidence="6" id="KW-0812">Transmembrane</keyword>
<keyword evidence="3" id="KW-0813">Transport</keyword>
<sequence length="965" mass="105102">MVRLKLSSFICGLAAALVLVVSGPAVPTAYAQTPTAAQMEAFKNLPADQQRAIMESAGRGGAANSRAQPDRQVEFPQTVMPLSSVSSEDAPYVDARTGEPRLKAGEAILFSVEIRRYERSVSELEEAQRRAVQQGVQPGTQGVGSGSGTLHASVSGTSEPKLLVRTAEEEQRLEEFRQNILRRNPYKLDRWGILDTPELGSIPLAGLTAEQATERLAAEVRLKDFVVRVTRLALEPIGTEALEPFGYELFAGMPSTFAPATDIPVPSEYVVGPGDTLEVQLLGNTKGRYSLVVGRDGRIDFPELGPIAVSGRRFEEVRKALEFRVSEQMLGTQASISIGELRSIRVFVLGEANVPGSYTVSGLSTITNALFVSGGIKKIGSLRNIQHKRNGKVIGTLDLYDLLLKGDTRTDARLLPGDVIFVPPVGPTVGLAGEVRRPAIYELKDEKTAAALLRLGGGFTPKADPVLATVERVNDQRVRITLDLDLTSAAGNAALLRNGDTLRIAAIRPTLENSVVLNGHVFRPGEYGFTPGMHITDVLRGLDELKPNADQHYVLIRRETTSGGRIQVLSADLKAALADPRSSSNLELAPRDQINVFDLETGRDRVIEPLMRELRLQARLDEPTPEVSVAGKVKVPGKYPLESGMRVSDLLRAGGLLDEAAFRGEAELTRYDVPDGASRRAQLVEIDLQRVRAGDPTADIALQPYDYLVVKEVPMWGVQEEVEIRGEVRFPGRYPIHRGETLRSLMQRAGGLTEHAFPAGAVLTREELKEREKRQLETLANRMEMDLAQLSIMSSQEAGIRDAGQTMSVGQSLLASLREAEPVGRLVIDLPRAARAAPGSDRDVILKNGDTLIVPRITQEVTVIGEVQSSTSHLYRNDLSRNDYIAMSGGLTPRADGKHIYIVRADGSVVTSAGNRWFRNSPDIQPGDTIVAPLDTERMRPLPFWTSVTQIIYHLAISVAAVNSF</sequence>
<evidence type="ECO:0000256" key="10">
    <source>
        <dbReference type="ARBA" id="ARBA00023114"/>
    </source>
</evidence>
<dbReference type="InterPro" id="IPR019554">
    <property type="entry name" value="Soluble_ligand-bd"/>
</dbReference>
<feature type="domain" description="Soluble ligand binding" evidence="19">
    <location>
        <begin position="429"/>
        <end position="472"/>
    </location>
</feature>
<dbReference type="KEGG" id="sdf:ACG33_04740"/>
<dbReference type="Gene3D" id="3.30.1950.10">
    <property type="entry name" value="wza like domain"/>
    <property type="match status" value="1"/>
</dbReference>
<dbReference type="PATRIC" id="fig|465721.4.peg.1011"/>
<evidence type="ECO:0000256" key="7">
    <source>
        <dbReference type="ARBA" id="ARBA00022729"/>
    </source>
</evidence>
<dbReference type="GO" id="GO:0015159">
    <property type="term" value="F:polysaccharide transmembrane transporter activity"/>
    <property type="evidence" value="ECO:0007669"/>
    <property type="project" value="InterPro"/>
</dbReference>
<dbReference type="Pfam" id="PF02563">
    <property type="entry name" value="Poly_export"/>
    <property type="match status" value="1"/>
</dbReference>
<keyword evidence="5" id="KW-0762">Sugar transport</keyword>
<keyword evidence="10" id="KW-0626">Porin</keyword>
<evidence type="ECO:0000256" key="3">
    <source>
        <dbReference type="ARBA" id="ARBA00022448"/>
    </source>
</evidence>
<keyword evidence="9" id="KW-0406">Ion transport</keyword>
<evidence type="ECO:0000256" key="14">
    <source>
        <dbReference type="ARBA" id="ARBA00023288"/>
    </source>
</evidence>
<dbReference type="PANTHER" id="PTHR33619">
    <property type="entry name" value="POLYSACCHARIDE EXPORT PROTEIN GFCE-RELATED"/>
    <property type="match status" value="1"/>
</dbReference>
<dbReference type="GO" id="GO:0006811">
    <property type="term" value="P:monoatomic ion transport"/>
    <property type="evidence" value="ECO:0007669"/>
    <property type="project" value="UniProtKB-KW"/>
</dbReference>
<keyword evidence="7 17" id="KW-0732">Signal</keyword>
<dbReference type="Pfam" id="PF22461">
    <property type="entry name" value="SLBB_2"/>
    <property type="match status" value="1"/>
</dbReference>
<evidence type="ECO:0000313" key="21">
    <source>
        <dbReference type="EMBL" id="AMN46420.1"/>
    </source>
</evidence>
<dbReference type="Gene3D" id="3.10.560.10">
    <property type="entry name" value="Outer membrane lipoprotein wza domain like"/>
    <property type="match status" value="6"/>
</dbReference>
<proteinExistence type="inferred from homology"/>
<dbReference type="InterPro" id="IPR054765">
    <property type="entry name" value="SLBB_dom"/>
</dbReference>
<reference evidence="21 22" key="1">
    <citation type="submission" date="2015-06" db="EMBL/GenBank/DDBJ databases">
        <title>A Comprehensive Approach to Explore the Metabolic and Phylogenetic Diversity of Bacterial Steroid Degradation in the Environment: Testosterone as an Example.</title>
        <authorList>
            <person name="Yang F.-C."/>
            <person name="Chen Y.-L."/>
            <person name="Yu C.-P."/>
            <person name="Tang S.-L."/>
            <person name="Wang P.-H."/>
            <person name="Ismail W."/>
            <person name="Wang C.-H."/>
            <person name="Yang C.-Y."/>
            <person name="Chiang Y.-R."/>
        </authorList>
    </citation>
    <scope>NUCLEOTIDE SEQUENCE [LARGE SCALE GENOMIC DNA]</scope>
    <source>
        <strain evidence="21 22">DSM 18526</strain>
    </source>
</reference>
<feature type="chain" id="PRO_5007448314" description="Sugar transporter" evidence="17">
    <location>
        <begin position="32"/>
        <end position="965"/>
    </location>
</feature>
<evidence type="ECO:0008006" key="23">
    <source>
        <dbReference type="Google" id="ProtNLM"/>
    </source>
</evidence>
<evidence type="ECO:0000256" key="12">
    <source>
        <dbReference type="ARBA" id="ARBA00023139"/>
    </source>
</evidence>
<evidence type="ECO:0000256" key="13">
    <source>
        <dbReference type="ARBA" id="ARBA00023237"/>
    </source>
</evidence>
<dbReference type="InterPro" id="IPR003715">
    <property type="entry name" value="Poly_export_N"/>
</dbReference>